<dbReference type="Pfam" id="PF14375">
    <property type="entry name" value="Cys_rich_CWC"/>
    <property type="match status" value="1"/>
</dbReference>
<dbReference type="RefSeq" id="WP_135286334.1">
    <property type="nucleotide sequence ID" value="NZ_SMLL01000006.1"/>
</dbReference>
<reference evidence="1 2" key="1">
    <citation type="submission" date="2019-03" db="EMBL/GenBank/DDBJ databases">
        <title>Ramlibacter rhizophilus CCTCC AB2015357, whole genome shotgun sequence.</title>
        <authorList>
            <person name="Zhang X."/>
            <person name="Feng G."/>
            <person name="Zhu H."/>
        </authorList>
    </citation>
    <scope>NUCLEOTIDE SEQUENCE [LARGE SCALE GENOMIC DNA]</scope>
    <source>
        <strain evidence="1 2">CCTCC AB2015357</strain>
    </source>
</reference>
<gene>
    <name evidence="1" type="ORF">EZ242_16780</name>
</gene>
<evidence type="ECO:0000313" key="1">
    <source>
        <dbReference type="EMBL" id="TFY98101.1"/>
    </source>
</evidence>
<organism evidence="1 2">
    <name type="scientific">Ramlibacter rhizophilus</name>
    <dbReference type="NCBI Taxonomy" id="1781167"/>
    <lineage>
        <taxon>Bacteria</taxon>
        <taxon>Pseudomonadati</taxon>
        <taxon>Pseudomonadota</taxon>
        <taxon>Betaproteobacteria</taxon>
        <taxon>Burkholderiales</taxon>
        <taxon>Comamonadaceae</taxon>
        <taxon>Ramlibacter</taxon>
    </lineage>
</organism>
<protein>
    <recommendedName>
        <fullName evidence="3">Cysteine-rich CWC family protein</fullName>
    </recommendedName>
</protein>
<accession>A0A4Z0BH78</accession>
<name>A0A4Z0BH78_9BURK</name>
<keyword evidence="2" id="KW-1185">Reference proteome</keyword>
<proteinExistence type="predicted"/>
<evidence type="ECO:0000313" key="2">
    <source>
        <dbReference type="Proteomes" id="UP000297564"/>
    </source>
</evidence>
<sequence>MSDAFPPERCPLCQRPNACALEEARRTGQAQGPCWCTQAAFSPALLAQLPPEARGKACICAACARPTPAPLSGQGLEQ</sequence>
<dbReference type="OrthoDB" id="8912324at2"/>
<dbReference type="Proteomes" id="UP000297564">
    <property type="component" value="Unassembled WGS sequence"/>
</dbReference>
<dbReference type="AlphaFoldDB" id="A0A4Z0BH78"/>
<dbReference type="InterPro" id="IPR032720">
    <property type="entry name" value="Cys_rich_CWC"/>
</dbReference>
<evidence type="ECO:0008006" key="3">
    <source>
        <dbReference type="Google" id="ProtNLM"/>
    </source>
</evidence>
<comment type="caution">
    <text evidence="1">The sequence shown here is derived from an EMBL/GenBank/DDBJ whole genome shotgun (WGS) entry which is preliminary data.</text>
</comment>
<dbReference type="EMBL" id="SMLL01000006">
    <property type="protein sequence ID" value="TFY98101.1"/>
    <property type="molecule type" value="Genomic_DNA"/>
</dbReference>